<dbReference type="PROSITE" id="PS51471">
    <property type="entry name" value="FE2OG_OXY"/>
    <property type="match status" value="1"/>
</dbReference>
<evidence type="ECO:0000256" key="1">
    <source>
        <dbReference type="RuleBase" id="RU003682"/>
    </source>
</evidence>
<comment type="similarity">
    <text evidence="1">Belongs to the iron/ascorbate-dependent oxidoreductase family.</text>
</comment>
<keyword evidence="3" id="KW-0223">Dioxygenase</keyword>
<dbReference type="AlphaFoldDB" id="A0A953HVF7"/>
<reference evidence="3" key="1">
    <citation type="submission" date="2021-06" db="EMBL/GenBank/DDBJ databases">
        <title>44 bacteria genomes isolated from Dapeng, Shenzhen.</title>
        <authorList>
            <person name="Zheng W."/>
            <person name="Yu S."/>
            <person name="Huang Y."/>
        </authorList>
    </citation>
    <scope>NUCLEOTIDE SEQUENCE</scope>
    <source>
        <strain evidence="3">DP5N28-2</strain>
    </source>
</reference>
<dbReference type="GO" id="GO:0005506">
    <property type="term" value="F:iron ion binding"/>
    <property type="evidence" value="ECO:0007669"/>
    <property type="project" value="UniProtKB-ARBA"/>
</dbReference>
<dbReference type="GO" id="GO:0016706">
    <property type="term" value="F:2-oxoglutarate-dependent dioxygenase activity"/>
    <property type="evidence" value="ECO:0007669"/>
    <property type="project" value="UniProtKB-ARBA"/>
</dbReference>
<organism evidence="3 4">
    <name type="scientific">Membranihabitans marinus</name>
    <dbReference type="NCBI Taxonomy" id="1227546"/>
    <lineage>
        <taxon>Bacteria</taxon>
        <taxon>Pseudomonadati</taxon>
        <taxon>Bacteroidota</taxon>
        <taxon>Saprospiria</taxon>
        <taxon>Saprospirales</taxon>
        <taxon>Saprospiraceae</taxon>
        <taxon>Membranihabitans</taxon>
    </lineage>
</organism>
<protein>
    <submittedName>
        <fullName evidence="3">Phytanoyl-CoA dioxygenase family protein</fullName>
    </submittedName>
</protein>
<sequence length="269" mass="30973">MNYKRLSETDKKNFEEDGYVIVRGYFQPEEIDRIYGMAQHDDVLQKKAIDRGDADGLRTKLSLWYNLDDSIYSLMARGERIVGGAEALLNTEVAHFHTKLMQKEPKKGGAWEWHQDYGYWYKDGFLFPDMISVMTALSPANRENGCLQVIKGSHKMDRINHGFSGEQVGADMERVEEALKELELVYVELEPGDTLFFHCNLLHRSDANLSDHPRWSIISVYNRITNKPFKGENTSSYTPIDRVADEAILETELHGISEELEFNETVTKK</sequence>
<proteinExistence type="inferred from homology"/>
<evidence type="ECO:0000259" key="2">
    <source>
        <dbReference type="PROSITE" id="PS51471"/>
    </source>
</evidence>
<dbReference type="Pfam" id="PF05721">
    <property type="entry name" value="PhyH"/>
    <property type="match status" value="1"/>
</dbReference>
<accession>A0A953HVF7</accession>
<dbReference type="RefSeq" id="WP_222580445.1">
    <property type="nucleotide sequence ID" value="NZ_JAHVHU010000010.1"/>
</dbReference>
<dbReference type="PANTHER" id="PTHR20883">
    <property type="entry name" value="PHYTANOYL-COA DIOXYGENASE DOMAIN CONTAINING 1"/>
    <property type="match status" value="1"/>
</dbReference>
<keyword evidence="1" id="KW-0479">Metal-binding</keyword>
<feature type="domain" description="Fe2OG dioxygenase" evidence="2">
    <location>
        <begin position="95"/>
        <end position="223"/>
    </location>
</feature>
<comment type="caution">
    <text evidence="3">The sequence shown here is derived from an EMBL/GenBank/DDBJ whole genome shotgun (WGS) entry which is preliminary data.</text>
</comment>
<name>A0A953HVF7_9BACT</name>
<evidence type="ECO:0000313" key="4">
    <source>
        <dbReference type="Proteomes" id="UP000753961"/>
    </source>
</evidence>
<keyword evidence="4" id="KW-1185">Reference proteome</keyword>
<dbReference type="PANTHER" id="PTHR20883:SF51">
    <property type="entry name" value="PHYTANOYL-COA HYDROXYLASE"/>
    <property type="match status" value="1"/>
</dbReference>
<keyword evidence="1" id="KW-0560">Oxidoreductase</keyword>
<dbReference type="SUPFAM" id="SSF51197">
    <property type="entry name" value="Clavaminate synthase-like"/>
    <property type="match status" value="1"/>
</dbReference>
<gene>
    <name evidence="3" type="ORF">KUV50_12235</name>
</gene>
<dbReference type="InterPro" id="IPR008775">
    <property type="entry name" value="Phytyl_CoA_dOase-like"/>
</dbReference>
<dbReference type="EMBL" id="JAHVHU010000010">
    <property type="protein sequence ID" value="MBY5958911.1"/>
    <property type="molecule type" value="Genomic_DNA"/>
</dbReference>
<dbReference type="Gene3D" id="2.60.120.620">
    <property type="entry name" value="q2cbj1_9rhob like domain"/>
    <property type="match status" value="1"/>
</dbReference>
<evidence type="ECO:0000313" key="3">
    <source>
        <dbReference type="EMBL" id="MBY5958911.1"/>
    </source>
</evidence>
<dbReference type="Proteomes" id="UP000753961">
    <property type="component" value="Unassembled WGS sequence"/>
</dbReference>
<dbReference type="InterPro" id="IPR005123">
    <property type="entry name" value="Oxoglu/Fe-dep_dioxygenase_dom"/>
</dbReference>
<keyword evidence="1" id="KW-0408">Iron</keyword>